<dbReference type="AlphaFoldDB" id="A0A1W2EKU0"/>
<dbReference type="RefSeq" id="WP_170923913.1">
    <property type="nucleotide sequence ID" value="NZ_FWXY01000033.1"/>
</dbReference>
<dbReference type="Gene3D" id="2.40.160.60">
    <property type="entry name" value="Outer membrane protein transport protein (OMPP1/FadL/TodX)"/>
    <property type="match status" value="1"/>
</dbReference>
<keyword evidence="3" id="KW-1134">Transmembrane beta strand</keyword>
<evidence type="ECO:0000256" key="2">
    <source>
        <dbReference type="ARBA" id="ARBA00008163"/>
    </source>
</evidence>
<accession>A0A1W2EKU0</accession>
<evidence type="ECO:0000256" key="3">
    <source>
        <dbReference type="ARBA" id="ARBA00022452"/>
    </source>
</evidence>
<dbReference type="EMBL" id="FWXY01000033">
    <property type="protein sequence ID" value="SMD09896.1"/>
    <property type="molecule type" value="Genomic_DNA"/>
</dbReference>
<evidence type="ECO:0000313" key="9">
    <source>
        <dbReference type="Proteomes" id="UP000192418"/>
    </source>
</evidence>
<dbReference type="InterPro" id="IPR005017">
    <property type="entry name" value="OMPP1/FadL/TodX"/>
</dbReference>
<protein>
    <submittedName>
        <fullName evidence="8">Long-chain fatty acid transport protein</fullName>
    </submittedName>
</protein>
<evidence type="ECO:0000256" key="7">
    <source>
        <dbReference type="ARBA" id="ARBA00023237"/>
    </source>
</evidence>
<dbReference type="GO" id="GO:0015483">
    <property type="term" value="F:long-chain fatty acid transporting porin activity"/>
    <property type="evidence" value="ECO:0007669"/>
    <property type="project" value="TreeGrafter"/>
</dbReference>
<keyword evidence="9" id="KW-1185">Reference proteome</keyword>
<evidence type="ECO:0000313" key="8">
    <source>
        <dbReference type="EMBL" id="SMD09896.1"/>
    </source>
</evidence>
<keyword evidence="5" id="KW-0732">Signal</keyword>
<evidence type="ECO:0000256" key="5">
    <source>
        <dbReference type="ARBA" id="ARBA00022729"/>
    </source>
</evidence>
<name>A0A1W2EKU0_9BACT</name>
<gene>
    <name evidence="8" type="ORF">SAMN02746065_13324</name>
</gene>
<evidence type="ECO:0000256" key="1">
    <source>
        <dbReference type="ARBA" id="ARBA00004571"/>
    </source>
</evidence>
<dbReference type="PANTHER" id="PTHR35093">
    <property type="entry name" value="OUTER MEMBRANE PROTEIN NMB0088-RELATED"/>
    <property type="match status" value="1"/>
</dbReference>
<dbReference type="SUPFAM" id="SSF56935">
    <property type="entry name" value="Porins"/>
    <property type="match status" value="1"/>
</dbReference>
<keyword evidence="4" id="KW-0812">Transmembrane</keyword>
<dbReference type="STRING" id="1121400.SAMN02746065_13324"/>
<dbReference type="GO" id="GO:0009279">
    <property type="term" value="C:cell outer membrane"/>
    <property type="evidence" value="ECO:0007669"/>
    <property type="project" value="UniProtKB-SubCell"/>
</dbReference>
<organism evidence="8 9">
    <name type="scientific">Desulfocicer vacuolatum DSM 3385</name>
    <dbReference type="NCBI Taxonomy" id="1121400"/>
    <lineage>
        <taxon>Bacteria</taxon>
        <taxon>Pseudomonadati</taxon>
        <taxon>Thermodesulfobacteriota</taxon>
        <taxon>Desulfobacteria</taxon>
        <taxon>Desulfobacterales</taxon>
        <taxon>Desulfobacteraceae</taxon>
        <taxon>Desulfocicer</taxon>
    </lineage>
</organism>
<evidence type="ECO:0000256" key="4">
    <source>
        <dbReference type="ARBA" id="ARBA00022692"/>
    </source>
</evidence>
<dbReference type="Proteomes" id="UP000192418">
    <property type="component" value="Unassembled WGS sequence"/>
</dbReference>
<comment type="similarity">
    <text evidence="2">Belongs to the OmpP1/FadL family.</text>
</comment>
<keyword evidence="6" id="KW-0472">Membrane</keyword>
<dbReference type="Pfam" id="PF03349">
    <property type="entry name" value="Toluene_X"/>
    <property type="match status" value="1"/>
</dbReference>
<reference evidence="8 9" key="1">
    <citation type="submission" date="2017-04" db="EMBL/GenBank/DDBJ databases">
        <authorList>
            <person name="Afonso C.L."/>
            <person name="Miller P.J."/>
            <person name="Scott M.A."/>
            <person name="Spackman E."/>
            <person name="Goraichik I."/>
            <person name="Dimitrov K.M."/>
            <person name="Suarez D.L."/>
            <person name="Swayne D.E."/>
        </authorList>
    </citation>
    <scope>NUCLEOTIDE SEQUENCE [LARGE SCALE GENOMIC DNA]</scope>
    <source>
        <strain evidence="8 9">DSM 3385</strain>
    </source>
</reference>
<evidence type="ECO:0000256" key="6">
    <source>
        <dbReference type="ARBA" id="ARBA00023136"/>
    </source>
</evidence>
<comment type="subcellular location">
    <subcellularLocation>
        <location evidence="1">Cell outer membrane</location>
        <topology evidence="1">Multi-pass membrane protein</topology>
    </subcellularLocation>
</comment>
<keyword evidence="7" id="KW-0998">Cell outer membrane</keyword>
<sequence>MKKNIPLLLVSFLLVFLNFYGVSRASYGYFLHGAGAVNDSLGGAATAGNKQDLLGSLYRNPANATLFEGRIASVSVGAVFPDATINSSVSALGMTGSSDSTVDVIPLSNLGVVFNDKTRPMAYYFAIIGEAGLHLDLPQSFSNPICVSQAGKSDNPYGGAFGGFGAIETQMEVVRIPFGASYQIDNKWALGFSVGPSVARLKFSPAAFAAPDDANGDGIYTYPTGVDHELAFGVGFQAGVRCQATDKLGIGFTFTSPTWFNDFKWDVTDENGNSRTVSHHVDRPLTLHLGLSYQATPGTIFVMDCSWINYSGTKGFDEIGFDSNGSLKGLGWDDQWTVALGVQHDILVNWTIRAGYNYGTNPIDDDITFHNVGNPLHNEHHLSCGLSWKVTEQMSIDLGYTHAFETSQSGSWYDATNQAVPGTEIESSLVYDQVAVGLTFLF</sequence>
<proteinExistence type="inferred from homology"/>
<dbReference type="PANTHER" id="PTHR35093:SF8">
    <property type="entry name" value="OUTER MEMBRANE PROTEIN NMB0088-RELATED"/>
    <property type="match status" value="1"/>
</dbReference>